<dbReference type="PANTHER" id="PTHR28603">
    <property type="entry name" value="TRANSMEMBRANE PROTEIN 243"/>
    <property type="match status" value="1"/>
</dbReference>
<dbReference type="Proteomes" id="UP000014500">
    <property type="component" value="Unassembled WGS sequence"/>
</dbReference>
<dbReference type="Pfam" id="PF10856">
    <property type="entry name" value="DUF2678"/>
    <property type="match status" value="1"/>
</dbReference>
<organism evidence="2 3">
    <name type="scientific">Strigamia maritima</name>
    <name type="common">European centipede</name>
    <name type="synonym">Geophilus maritimus</name>
    <dbReference type="NCBI Taxonomy" id="126957"/>
    <lineage>
        <taxon>Eukaryota</taxon>
        <taxon>Metazoa</taxon>
        <taxon>Ecdysozoa</taxon>
        <taxon>Arthropoda</taxon>
        <taxon>Myriapoda</taxon>
        <taxon>Chilopoda</taxon>
        <taxon>Pleurostigmophora</taxon>
        <taxon>Geophilomorpha</taxon>
        <taxon>Linotaeniidae</taxon>
        <taxon>Strigamia</taxon>
    </lineage>
</organism>
<keyword evidence="3" id="KW-1185">Reference proteome</keyword>
<dbReference type="InterPro" id="IPR022564">
    <property type="entry name" value="DUF2678"/>
</dbReference>
<evidence type="ECO:0000256" key="1">
    <source>
        <dbReference type="SAM" id="Phobius"/>
    </source>
</evidence>
<dbReference type="EMBL" id="JH431580">
    <property type="status" value="NOT_ANNOTATED_CDS"/>
    <property type="molecule type" value="Genomic_DNA"/>
</dbReference>
<dbReference type="HOGENOM" id="CLU_148752_0_0_1"/>
<proteinExistence type="predicted"/>
<feature type="transmembrane region" description="Helical" evidence="1">
    <location>
        <begin position="58"/>
        <end position="77"/>
    </location>
</feature>
<sequence length="80" mass="9197">MNLNVASITLICAFIYPKSGLKGSNIFFSICIIFLGLSHLILMYWYRLGDLDPKFLRMIYFNAIMFNLLCLCANLSIHEV</sequence>
<evidence type="ECO:0000313" key="3">
    <source>
        <dbReference type="Proteomes" id="UP000014500"/>
    </source>
</evidence>
<reference evidence="2" key="2">
    <citation type="submission" date="2015-02" db="UniProtKB">
        <authorList>
            <consortium name="EnsemblMetazoa"/>
        </authorList>
    </citation>
    <scope>IDENTIFICATION</scope>
</reference>
<dbReference type="AlphaFoldDB" id="T1IVB6"/>
<keyword evidence="1" id="KW-0812">Transmembrane</keyword>
<dbReference type="OMA" id="CAFIYPK"/>
<evidence type="ECO:0000313" key="2">
    <source>
        <dbReference type="EnsemblMetazoa" id="SMAR005110-PA"/>
    </source>
</evidence>
<keyword evidence="1" id="KW-1133">Transmembrane helix</keyword>
<dbReference type="EnsemblMetazoa" id="SMAR005110-RA">
    <property type="protein sequence ID" value="SMAR005110-PA"/>
    <property type="gene ID" value="SMAR005110"/>
</dbReference>
<dbReference type="PhylomeDB" id="T1IVB6"/>
<protein>
    <submittedName>
        <fullName evidence="2">Uncharacterized protein</fullName>
    </submittedName>
</protein>
<name>T1IVB6_STRMM</name>
<accession>T1IVB6</accession>
<reference evidence="3" key="1">
    <citation type="submission" date="2011-05" db="EMBL/GenBank/DDBJ databases">
        <authorList>
            <person name="Richards S.R."/>
            <person name="Qu J."/>
            <person name="Jiang H."/>
            <person name="Jhangiani S.N."/>
            <person name="Agravi P."/>
            <person name="Goodspeed R."/>
            <person name="Gross S."/>
            <person name="Mandapat C."/>
            <person name="Jackson L."/>
            <person name="Mathew T."/>
            <person name="Pu L."/>
            <person name="Thornton R."/>
            <person name="Saada N."/>
            <person name="Wilczek-Boney K.B."/>
            <person name="Lee S."/>
            <person name="Kovar C."/>
            <person name="Wu Y."/>
            <person name="Scherer S.E."/>
            <person name="Worley K.C."/>
            <person name="Muzny D.M."/>
            <person name="Gibbs R."/>
        </authorList>
    </citation>
    <scope>NUCLEOTIDE SEQUENCE</scope>
    <source>
        <strain evidence="3">Brora</strain>
    </source>
</reference>
<keyword evidence="1" id="KW-0472">Membrane</keyword>
<dbReference type="PANTHER" id="PTHR28603:SF1">
    <property type="entry name" value="TRANSMEMBRANE PROTEIN 243"/>
    <property type="match status" value="1"/>
</dbReference>
<feature type="transmembrane region" description="Helical" evidence="1">
    <location>
        <begin position="26"/>
        <end position="46"/>
    </location>
</feature>
<dbReference type="eggNOG" id="ENOG502RZ1F">
    <property type="taxonomic scope" value="Eukaryota"/>
</dbReference>